<keyword evidence="2" id="KW-1185">Reference proteome</keyword>
<dbReference type="EMBL" id="BAAAHE010000026">
    <property type="protein sequence ID" value="GAA0626273.1"/>
    <property type="molecule type" value="Genomic_DNA"/>
</dbReference>
<gene>
    <name evidence="1" type="ORF">GCM10009547_32120</name>
</gene>
<dbReference type="InterPro" id="IPR018699">
    <property type="entry name" value="DUF2203"/>
</dbReference>
<dbReference type="Proteomes" id="UP001500957">
    <property type="component" value="Unassembled WGS sequence"/>
</dbReference>
<protein>
    <submittedName>
        <fullName evidence="1">DUF2203 domain-containing protein</fullName>
    </submittedName>
</protein>
<accession>A0ABP3S514</accession>
<reference evidence="2" key="1">
    <citation type="journal article" date="2019" name="Int. J. Syst. Evol. Microbiol.">
        <title>The Global Catalogue of Microorganisms (GCM) 10K type strain sequencing project: providing services to taxonomists for standard genome sequencing and annotation.</title>
        <authorList>
            <consortium name="The Broad Institute Genomics Platform"/>
            <consortium name="The Broad Institute Genome Sequencing Center for Infectious Disease"/>
            <person name="Wu L."/>
            <person name="Ma J."/>
        </authorList>
    </citation>
    <scope>NUCLEOTIDE SEQUENCE [LARGE SCALE GENOMIC DNA]</scope>
    <source>
        <strain evidence="2">JCM 10671</strain>
    </source>
</reference>
<dbReference type="PIRSF" id="PIRSF016498">
    <property type="entry name" value="UCP016498"/>
    <property type="match status" value="1"/>
</dbReference>
<comment type="caution">
    <text evidence="1">The sequence shown here is derived from an EMBL/GenBank/DDBJ whole genome shotgun (WGS) entry which is preliminary data.</text>
</comment>
<sequence length="122" mass="13476">MASLPLFSVTEAREVLLELHPTIQRFIALRADAAELGASIRGHSIGGAMELRDLNAQLEELMRTIQETGVQVKGWAPVLLDFPADLDGEHVLLCWLEGDLGLAWYHRADAGFAGRRPLRFDA</sequence>
<evidence type="ECO:0000313" key="1">
    <source>
        <dbReference type="EMBL" id="GAA0626273.1"/>
    </source>
</evidence>
<proteinExistence type="predicted"/>
<organism evidence="1 2">
    <name type="scientific">Sporichthya brevicatena</name>
    <dbReference type="NCBI Taxonomy" id="171442"/>
    <lineage>
        <taxon>Bacteria</taxon>
        <taxon>Bacillati</taxon>
        <taxon>Actinomycetota</taxon>
        <taxon>Actinomycetes</taxon>
        <taxon>Sporichthyales</taxon>
        <taxon>Sporichthyaceae</taxon>
        <taxon>Sporichthya</taxon>
    </lineage>
</organism>
<evidence type="ECO:0000313" key="2">
    <source>
        <dbReference type="Proteomes" id="UP001500957"/>
    </source>
</evidence>
<dbReference type="RefSeq" id="WP_425566174.1">
    <property type="nucleotide sequence ID" value="NZ_BAAAHE010000026.1"/>
</dbReference>
<name>A0ABP3S514_9ACTN</name>
<dbReference type="Pfam" id="PF09969">
    <property type="entry name" value="DUF2203"/>
    <property type="match status" value="1"/>
</dbReference>